<gene>
    <name evidence="2" type="ORF">B1812_08750</name>
</gene>
<dbReference type="RefSeq" id="WP_085771243.1">
    <property type="nucleotide sequence ID" value="NZ_AP027149.1"/>
</dbReference>
<protein>
    <submittedName>
        <fullName evidence="2">Glycosyl transferase family 1</fullName>
    </submittedName>
</protein>
<dbReference type="STRING" id="655015.B1812_08750"/>
<evidence type="ECO:0000259" key="1">
    <source>
        <dbReference type="Pfam" id="PF13439"/>
    </source>
</evidence>
<dbReference type="KEGG" id="mbry:B1812_08750"/>
<reference evidence="2 3" key="1">
    <citation type="submission" date="2017-02" db="EMBL/GenBank/DDBJ databases">
        <authorList>
            <person name="Peterson S.W."/>
        </authorList>
    </citation>
    <scope>NUCLEOTIDE SEQUENCE [LARGE SCALE GENOMIC DNA]</scope>
    <source>
        <strain evidence="2 3">S285</strain>
    </source>
</reference>
<dbReference type="Pfam" id="PF13439">
    <property type="entry name" value="Glyco_transf_4"/>
    <property type="match status" value="1"/>
</dbReference>
<name>A0A1W6MUA8_9HYPH</name>
<dbReference type="SUPFAM" id="SSF53756">
    <property type="entry name" value="UDP-Glycosyltransferase/glycogen phosphorylase"/>
    <property type="match status" value="1"/>
</dbReference>
<dbReference type="CDD" id="cd03801">
    <property type="entry name" value="GT4_PimA-like"/>
    <property type="match status" value="1"/>
</dbReference>
<dbReference type="PANTHER" id="PTHR12526:SF636">
    <property type="entry name" value="BLL3647 PROTEIN"/>
    <property type="match status" value="1"/>
</dbReference>
<keyword evidence="2" id="KW-0808">Transferase</keyword>
<sequence length="352" mass="36929">MTRLIFAIPGELETRSGGYEYDRRLLAALPAVGVEAIHCALPGSFPDPREADVLQSLEAIARLHRDGDAVLIDGLAYGAFPAAALRRLPSPLIALCHHPLCLETGLDAERAARLRESETHALAFAARVIVTSRHTGALLTREFSVTAEKIAVAPPGVDPAPRARGSAGAPTLLAVGAIIPRKAFDLLIEALSPLADLEWRLRIVGSAEASPATTAALRALIEAKRLGSRIELMGELGPDPLARAFDEADLFVSASLYEGYGMALAQALVRGLPIVATTGGAAAETVPDAAALKLPPGDAAELTRALRRAIGDKTLRAGLAEASWRAGQALPRWEDTADIVARVVDNSGRGLA</sequence>
<evidence type="ECO:0000313" key="3">
    <source>
        <dbReference type="Proteomes" id="UP000193978"/>
    </source>
</evidence>
<dbReference type="GO" id="GO:0016757">
    <property type="term" value="F:glycosyltransferase activity"/>
    <property type="evidence" value="ECO:0007669"/>
    <property type="project" value="UniProtKB-ARBA"/>
</dbReference>
<dbReference type="OrthoDB" id="9781738at2"/>
<organism evidence="2 3">
    <name type="scientific">Methylocystis bryophila</name>
    <dbReference type="NCBI Taxonomy" id="655015"/>
    <lineage>
        <taxon>Bacteria</taxon>
        <taxon>Pseudomonadati</taxon>
        <taxon>Pseudomonadota</taxon>
        <taxon>Alphaproteobacteria</taxon>
        <taxon>Hyphomicrobiales</taxon>
        <taxon>Methylocystaceae</taxon>
        <taxon>Methylocystis</taxon>
    </lineage>
</organism>
<dbReference type="Pfam" id="PF13692">
    <property type="entry name" value="Glyco_trans_1_4"/>
    <property type="match status" value="1"/>
</dbReference>
<dbReference type="AlphaFoldDB" id="A0A1W6MUA8"/>
<dbReference type="PANTHER" id="PTHR12526">
    <property type="entry name" value="GLYCOSYLTRANSFERASE"/>
    <property type="match status" value="1"/>
</dbReference>
<keyword evidence="3" id="KW-1185">Reference proteome</keyword>
<proteinExistence type="predicted"/>
<dbReference type="Proteomes" id="UP000193978">
    <property type="component" value="Chromosome"/>
</dbReference>
<dbReference type="Gene3D" id="3.40.50.2000">
    <property type="entry name" value="Glycogen Phosphorylase B"/>
    <property type="match status" value="2"/>
</dbReference>
<dbReference type="EMBL" id="CP019948">
    <property type="protein sequence ID" value="ARN81155.1"/>
    <property type="molecule type" value="Genomic_DNA"/>
</dbReference>
<feature type="domain" description="Glycosyltransferase subfamily 4-like N-terminal" evidence="1">
    <location>
        <begin position="46"/>
        <end position="159"/>
    </location>
</feature>
<accession>A0A1W6MUA8</accession>
<evidence type="ECO:0000313" key="2">
    <source>
        <dbReference type="EMBL" id="ARN81155.1"/>
    </source>
</evidence>
<dbReference type="InterPro" id="IPR028098">
    <property type="entry name" value="Glyco_trans_4-like_N"/>
</dbReference>